<dbReference type="EMBL" id="JACXVP010000007">
    <property type="protein sequence ID" value="KAG5596168.1"/>
    <property type="molecule type" value="Genomic_DNA"/>
</dbReference>
<sequence>MPERKYDKIQLEFLVAIRIGLGRFLSENTRLLTSELVGVFLLESECMCLVCLNFDCANNTCSWVGCDACLHC</sequence>
<gene>
    <name evidence="1" type="ORF">H5410_037400</name>
</gene>
<comment type="caution">
    <text evidence="1">The sequence shown here is derived from an EMBL/GenBank/DDBJ whole genome shotgun (WGS) entry which is preliminary data.</text>
</comment>
<evidence type="ECO:0000313" key="2">
    <source>
        <dbReference type="Proteomes" id="UP000824120"/>
    </source>
</evidence>
<organism evidence="1 2">
    <name type="scientific">Solanum commersonii</name>
    <name type="common">Commerson's wild potato</name>
    <name type="synonym">Commerson's nightshade</name>
    <dbReference type="NCBI Taxonomy" id="4109"/>
    <lineage>
        <taxon>Eukaryota</taxon>
        <taxon>Viridiplantae</taxon>
        <taxon>Streptophyta</taxon>
        <taxon>Embryophyta</taxon>
        <taxon>Tracheophyta</taxon>
        <taxon>Spermatophyta</taxon>
        <taxon>Magnoliopsida</taxon>
        <taxon>eudicotyledons</taxon>
        <taxon>Gunneridae</taxon>
        <taxon>Pentapetalae</taxon>
        <taxon>asterids</taxon>
        <taxon>lamiids</taxon>
        <taxon>Solanales</taxon>
        <taxon>Solanaceae</taxon>
        <taxon>Solanoideae</taxon>
        <taxon>Solaneae</taxon>
        <taxon>Solanum</taxon>
    </lineage>
</organism>
<dbReference type="GO" id="GO:0010071">
    <property type="term" value="P:root meristem specification"/>
    <property type="evidence" value="ECO:0007669"/>
    <property type="project" value="TreeGrafter"/>
</dbReference>
<dbReference type="GO" id="GO:0010492">
    <property type="term" value="P:maintenance of shoot apical meristem identity"/>
    <property type="evidence" value="ECO:0007669"/>
    <property type="project" value="TreeGrafter"/>
</dbReference>
<proteinExistence type="predicted"/>
<dbReference type="GO" id="GO:0005634">
    <property type="term" value="C:nucleus"/>
    <property type="evidence" value="ECO:0007669"/>
    <property type="project" value="TreeGrafter"/>
</dbReference>
<dbReference type="GO" id="GO:0010078">
    <property type="term" value="P:maintenance of root meristem identity"/>
    <property type="evidence" value="ECO:0007669"/>
    <property type="project" value="TreeGrafter"/>
</dbReference>
<dbReference type="AlphaFoldDB" id="A0A9J5Y9F5"/>
<dbReference type="GO" id="GO:0010468">
    <property type="term" value="P:regulation of gene expression"/>
    <property type="evidence" value="ECO:0007669"/>
    <property type="project" value="TreeGrafter"/>
</dbReference>
<dbReference type="PANTHER" id="PTHR21736:SF38">
    <property type="entry name" value="PROTEIN OBERON 3"/>
    <property type="match status" value="1"/>
</dbReference>
<dbReference type="InterPro" id="IPR004082">
    <property type="entry name" value="OBERON"/>
</dbReference>
<evidence type="ECO:0000313" key="1">
    <source>
        <dbReference type="EMBL" id="KAG5596168.1"/>
    </source>
</evidence>
<dbReference type="PANTHER" id="PTHR21736">
    <property type="entry name" value="VERNALIZATION-INSENSITIVE PROTEIN 3"/>
    <property type="match status" value="1"/>
</dbReference>
<dbReference type="Proteomes" id="UP000824120">
    <property type="component" value="Chromosome 7"/>
</dbReference>
<keyword evidence="2" id="KW-1185">Reference proteome</keyword>
<protein>
    <submittedName>
        <fullName evidence="1">Uncharacterized protein</fullName>
    </submittedName>
</protein>
<accession>A0A9J5Y9F5</accession>
<reference evidence="1 2" key="1">
    <citation type="submission" date="2020-09" db="EMBL/GenBank/DDBJ databases">
        <title>De no assembly of potato wild relative species, Solanum commersonii.</title>
        <authorList>
            <person name="Cho K."/>
        </authorList>
    </citation>
    <scope>NUCLEOTIDE SEQUENCE [LARGE SCALE GENOMIC DNA]</scope>
    <source>
        <strain evidence="1">LZ3.2</strain>
        <tissue evidence="1">Leaf</tissue>
    </source>
</reference>
<name>A0A9J5Y9F5_SOLCO</name>